<sequence length="59" mass="6930">MVEISFTPIIITIICISKSNSNTESSCLRWTLDIVNYEIIRNFLLKERIEIDYINSCFL</sequence>
<proteinExistence type="predicted"/>
<protein>
    <submittedName>
        <fullName evidence="1">Uncharacterized protein</fullName>
    </submittedName>
</protein>
<reference evidence="1" key="1">
    <citation type="submission" date="2014-05" db="EMBL/GenBank/DDBJ databases">
        <authorList>
            <person name="Chronopoulou M."/>
        </authorList>
    </citation>
    <scope>NUCLEOTIDE SEQUENCE</scope>
    <source>
        <tissue evidence="1">Whole organism</tissue>
    </source>
</reference>
<evidence type="ECO:0000313" key="1">
    <source>
        <dbReference type="EMBL" id="CDW34798.1"/>
    </source>
</evidence>
<name>A0A0K2U983_LEPSM</name>
<accession>A0A0K2U983</accession>
<dbReference type="AlphaFoldDB" id="A0A0K2U983"/>
<dbReference type="EMBL" id="HACA01017437">
    <property type="protein sequence ID" value="CDW34798.1"/>
    <property type="molecule type" value="Transcribed_RNA"/>
</dbReference>
<organism evidence="1">
    <name type="scientific">Lepeophtheirus salmonis</name>
    <name type="common">Salmon louse</name>
    <name type="synonym">Caligus salmonis</name>
    <dbReference type="NCBI Taxonomy" id="72036"/>
    <lineage>
        <taxon>Eukaryota</taxon>
        <taxon>Metazoa</taxon>
        <taxon>Ecdysozoa</taxon>
        <taxon>Arthropoda</taxon>
        <taxon>Crustacea</taxon>
        <taxon>Multicrustacea</taxon>
        <taxon>Hexanauplia</taxon>
        <taxon>Copepoda</taxon>
        <taxon>Siphonostomatoida</taxon>
        <taxon>Caligidae</taxon>
        <taxon>Lepeophtheirus</taxon>
    </lineage>
</organism>